<gene>
    <name evidence="3" type="ORF">C7389_102110</name>
</gene>
<dbReference type="OrthoDB" id="61481at2"/>
<dbReference type="NCBIfam" id="TIGR02964">
    <property type="entry name" value="xanthine_xdhC"/>
    <property type="match status" value="1"/>
</dbReference>
<sequence>MNNRLLLAELQARLRAGESLVWLGVARCQGSTPREPGAHMLVGRDFALGTIGGGHLELRAREIARAQLAAAPQAPRLERFPLGARVGQCCGGVVWLSFETVTPADLGWVAEANNLAAADVPWLRLSALDRRQVEVLPASAADQRAELQPLLQALPQRSGDQALLADIGPALLLERFRPPELHLALFGAGHVGRALVQVLAPLPLQVSWIDPREDEFLPALPANTRRLLSDDPLAEVAALPPDSAVLIMTHSHALDLELVRAWLARGDFRFLGLIGSAAKRARFEARLRAGGSSEAQLARLVCPVGAPGVGGKEPEVIAIAVAAQLLALRRQASSATHKTRRVA</sequence>
<dbReference type="Proteomes" id="UP000295129">
    <property type="component" value="Unassembled WGS sequence"/>
</dbReference>
<dbReference type="InterPro" id="IPR014308">
    <property type="entry name" value="Xanthine_DH_XdhC"/>
</dbReference>
<organism evidence="3 4">
    <name type="scientific">Azoarcus indigens</name>
    <dbReference type="NCBI Taxonomy" id="29545"/>
    <lineage>
        <taxon>Bacteria</taxon>
        <taxon>Pseudomonadati</taxon>
        <taxon>Pseudomonadota</taxon>
        <taxon>Betaproteobacteria</taxon>
        <taxon>Rhodocyclales</taxon>
        <taxon>Zoogloeaceae</taxon>
        <taxon>Azoarcus</taxon>
    </lineage>
</organism>
<evidence type="ECO:0000259" key="2">
    <source>
        <dbReference type="Pfam" id="PF13478"/>
    </source>
</evidence>
<name>A0A4R6EDB8_9RHOO</name>
<dbReference type="Pfam" id="PF02625">
    <property type="entry name" value="XdhC_CoxI"/>
    <property type="match status" value="1"/>
</dbReference>
<dbReference type="EMBL" id="SNVV01000002">
    <property type="protein sequence ID" value="TDN56175.1"/>
    <property type="molecule type" value="Genomic_DNA"/>
</dbReference>
<dbReference type="PANTHER" id="PTHR30388">
    <property type="entry name" value="ALDEHYDE OXIDOREDUCTASE MOLYBDENUM COFACTOR ASSEMBLY PROTEIN"/>
    <property type="match status" value="1"/>
</dbReference>
<feature type="domain" description="XdhC- CoxI" evidence="1">
    <location>
        <begin position="14"/>
        <end position="80"/>
    </location>
</feature>
<feature type="domain" description="XdhC Rossmann" evidence="2">
    <location>
        <begin position="183"/>
        <end position="325"/>
    </location>
</feature>
<comment type="caution">
    <text evidence="3">The sequence shown here is derived from an EMBL/GenBank/DDBJ whole genome shotgun (WGS) entry which is preliminary data.</text>
</comment>
<dbReference type="InterPro" id="IPR036291">
    <property type="entry name" value="NAD(P)-bd_dom_sf"/>
</dbReference>
<keyword evidence="4" id="KW-1185">Reference proteome</keyword>
<dbReference type="InterPro" id="IPR027051">
    <property type="entry name" value="XdhC_Rossmann_dom"/>
</dbReference>
<dbReference type="AlphaFoldDB" id="A0A4R6EDB8"/>
<reference evidence="3 4" key="1">
    <citation type="submission" date="2019-03" db="EMBL/GenBank/DDBJ databases">
        <title>Genomic Encyclopedia of Type Strains, Phase IV (KMG-IV): sequencing the most valuable type-strain genomes for metagenomic binning, comparative biology and taxonomic classification.</title>
        <authorList>
            <person name="Goeker M."/>
        </authorList>
    </citation>
    <scope>NUCLEOTIDE SEQUENCE [LARGE SCALE GENOMIC DNA]</scope>
    <source>
        <strain evidence="3 4">DSM 12121</strain>
    </source>
</reference>
<dbReference type="RefSeq" id="WP_133588404.1">
    <property type="nucleotide sequence ID" value="NZ_SNVV01000002.1"/>
</dbReference>
<dbReference type="Gene3D" id="3.40.50.720">
    <property type="entry name" value="NAD(P)-binding Rossmann-like Domain"/>
    <property type="match status" value="1"/>
</dbReference>
<evidence type="ECO:0000313" key="3">
    <source>
        <dbReference type="EMBL" id="TDN56175.1"/>
    </source>
</evidence>
<dbReference type="InterPro" id="IPR003777">
    <property type="entry name" value="XdhC_CoxI"/>
</dbReference>
<evidence type="ECO:0000313" key="4">
    <source>
        <dbReference type="Proteomes" id="UP000295129"/>
    </source>
</evidence>
<evidence type="ECO:0000259" key="1">
    <source>
        <dbReference type="Pfam" id="PF02625"/>
    </source>
</evidence>
<dbReference type="SUPFAM" id="SSF51735">
    <property type="entry name" value="NAD(P)-binding Rossmann-fold domains"/>
    <property type="match status" value="1"/>
</dbReference>
<dbReference type="Pfam" id="PF13478">
    <property type="entry name" value="XdhC_C"/>
    <property type="match status" value="1"/>
</dbReference>
<protein>
    <submittedName>
        <fullName evidence="3">Molybdenum cofactor sulfurylase</fullName>
    </submittedName>
</protein>
<dbReference type="InterPro" id="IPR052698">
    <property type="entry name" value="MoCofactor_Util/Proc"/>
</dbReference>
<dbReference type="PANTHER" id="PTHR30388:SF6">
    <property type="entry name" value="XANTHINE DEHYDROGENASE SUBUNIT A-RELATED"/>
    <property type="match status" value="1"/>
</dbReference>
<proteinExistence type="predicted"/>
<accession>A0A4R6EDB8</accession>